<dbReference type="AlphaFoldDB" id="A0ABD0KPH5"/>
<dbReference type="Proteomes" id="UP001519460">
    <property type="component" value="Unassembled WGS sequence"/>
</dbReference>
<protein>
    <submittedName>
        <fullName evidence="1">Uncharacterized protein</fullName>
    </submittedName>
</protein>
<name>A0ABD0KPH5_9CAEN</name>
<sequence>MQRSQQFLPLHSRHLMRRAALRQGRFSEARPVAVATGFTLQASLSVYSVHRATCNVKRVWCVASAHPSAVTRL</sequence>
<dbReference type="EMBL" id="JACVVK020000142">
    <property type="protein sequence ID" value="KAK7489131.1"/>
    <property type="molecule type" value="Genomic_DNA"/>
</dbReference>
<gene>
    <name evidence="1" type="ORF">BaRGS_00019645</name>
</gene>
<accession>A0ABD0KPH5</accession>
<reference evidence="1 2" key="1">
    <citation type="journal article" date="2023" name="Sci. Data">
        <title>Genome assembly of the Korean intertidal mud-creeper Batillaria attramentaria.</title>
        <authorList>
            <person name="Patra A.K."/>
            <person name="Ho P.T."/>
            <person name="Jun S."/>
            <person name="Lee S.J."/>
            <person name="Kim Y."/>
            <person name="Won Y.J."/>
        </authorList>
    </citation>
    <scope>NUCLEOTIDE SEQUENCE [LARGE SCALE GENOMIC DNA]</scope>
    <source>
        <strain evidence="1">Wonlab-2016</strain>
    </source>
</reference>
<comment type="caution">
    <text evidence="1">The sequence shown here is derived from an EMBL/GenBank/DDBJ whole genome shotgun (WGS) entry which is preliminary data.</text>
</comment>
<keyword evidence="2" id="KW-1185">Reference proteome</keyword>
<organism evidence="1 2">
    <name type="scientific">Batillaria attramentaria</name>
    <dbReference type="NCBI Taxonomy" id="370345"/>
    <lineage>
        <taxon>Eukaryota</taxon>
        <taxon>Metazoa</taxon>
        <taxon>Spiralia</taxon>
        <taxon>Lophotrochozoa</taxon>
        <taxon>Mollusca</taxon>
        <taxon>Gastropoda</taxon>
        <taxon>Caenogastropoda</taxon>
        <taxon>Sorbeoconcha</taxon>
        <taxon>Cerithioidea</taxon>
        <taxon>Batillariidae</taxon>
        <taxon>Batillaria</taxon>
    </lineage>
</organism>
<evidence type="ECO:0000313" key="2">
    <source>
        <dbReference type="Proteomes" id="UP001519460"/>
    </source>
</evidence>
<proteinExistence type="predicted"/>
<evidence type="ECO:0000313" key="1">
    <source>
        <dbReference type="EMBL" id="KAK7489131.1"/>
    </source>
</evidence>